<protein>
    <submittedName>
        <fullName evidence="1">Uncharacterized protein</fullName>
    </submittedName>
</protein>
<accession>A0A9I9CVJ3</accession>
<evidence type="ECO:0000313" key="1">
    <source>
        <dbReference type="EnsemblPlants" id="MELO3C009049.2.1"/>
    </source>
</evidence>
<dbReference type="AlphaFoldDB" id="A0A9I9CVJ3"/>
<dbReference type="EnsemblPlants" id="MELO3C009049.2.1">
    <property type="protein sequence ID" value="MELO3C009049.2.1"/>
    <property type="gene ID" value="MELO3C009049.2"/>
</dbReference>
<dbReference type="Gramene" id="MELO3C009049.2.1">
    <property type="protein sequence ID" value="MELO3C009049.2.1"/>
    <property type="gene ID" value="MELO3C009049.2"/>
</dbReference>
<proteinExistence type="predicted"/>
<name>A0A9I9CVJ3_CUCME</name>
<sequence length="70" mass="8386">MKVEGFEEISFTSKLEFLLSSNSIPSTQRSPYKLFERFFNHLDYRPISTHRNMQNNVRFWEVSSSTSGYW</sequence>
<organism evidence="1">
    <name type="scientific">Cucumis melo</name>
    <name type="common">Muskmelon</name>
    <dbReference type="NCBI Taxonomy" id="3656"/>
    <lineage>
        <taxon>Eukaryota</taxon>
        <taxon>Viridiplantae</taxon>
        <taxon>Streptophyta</taxon>
        <taxon>Embryophyta</taxon>
        <taxon>Tracheophyta</taxon>
        <taxon>Spermatophyta</taxon>
        <taxon>Magnoliopsida</taxon>
        <taxon>eudicotyledons</taxon>
        <taxon>Gunneridae</taxon>
        <taxon>Pentapetalae</taxon>
        <taxon>rosids</taxon>
        <taxon>fabids</taxon>
        <taxon>Cucurbitales</taxon>
        <taxon>Cucurbitaceae</taxon>
        <taxon>Benincaseae</taxon>
        <taxon>Cucumis</taxon>
    </lineage>
</organism>
<reference evidence="1" key="1">
    <citation type="submission" date="2023-03" db="UniProtKB">
        <authorList>
            <consortium name="EnsemblPlants"/>
        </authorList>
    </citation>
    <scope>IDENTIFICATION</scope>
</reference>